<feature type="non-terminal residue" evidence="1">
    <location>
        <position position="1"/>
    </location>
</feature>
<name>A0ACB7ZQ61_9AGAM</name>
<keyword evidence="2" id="KW-1185">Reference proteome</keyword>
<reference evidence="1" key="1">
    <citation type="journal article" date="2021" name="New Phytol.">
        <title>Evolutionary innovations through gain and loss of genes in the ectomycorrhizal Boletales.</title>
        <authorList>
            <person name="Wu G."/>
            <person name="Miyauchi S."/>
            <person name="Morin E."/>
            <person name="Kuo A."/>
            <person name="Drula E."/>
            <person name="Varga T."/>
            <person name="Kohler A."/>
            <person name="Feng B."/>
            <person name="Cao Y."/>
            <person name="Lipzen A."/>
            <person name="Daum C."/>
            <person name="Hundley H."/>
            <person name="Pangilinan J."/>
            <person name="Johnson J."/>
            <person name="Barry K."/>
            <person name="LaButti K."/>
            <person name="Ng V."/>
            <person name="Ahrendt S."/>
            <person name="Min B."/>
            <person name="Choi I.G."/>
            <person name="Park H."/>
            <person name="Plett J.M."/>
            <person name="Magnuson J."/>
            <person name="Spatafora J.W."/>
            <person name="Nagy L.G."/>
            <person name="Henrissat B."/>
            <person name="Grigoriev I.V."/>
            <person name="Yang Z.L."/>
            <person name="Xu J."/>
            <person name="Martin F.M."/>
        </authorList>
    </citation>
    <scope>NUCLEOTIDE SEQUENCE</scope>
    <source>
        <strain evidence="1">ATCC 28755</strain>
    </source>
</reference>
<organism evidence="1 2">
    <name type="scientific">Hygrophoropsis aurantiaca</name>
    <dbReference type="NCBI Taxonomy" id="72124"/>
    <lineage>
        <taxon>Eukaryota</taxon>
        <taxon>Fungi</taxon>
        <taxon>Dikarya</taxon>
        <taxon>Basidiomycota</taxon>
        <taxon>Agaricomycotina</taxon>
        <taxon>Agaricomycetes</taxon>
        <taxon>Agaricomycetidae</taxon>
        <taxon>Boletales</taxon>
        <taxon>Coniophorineae</taxon>
        <taxon>Hygrophoropsidaceae</taxon>
        <taxon>Hygrophoropsis</taxon>
    </lineage>
</organism>
<evidence type="ECO:0000313" key="1">
    <source>
        <dbReference type="EMBL" id="KAH7902963.1"/>
    </source>
</evidence>
<comment type="caution">
    <text evidence="1">The sequence shown here is derived from an EMBL/GenBank/DDBJ whole genome shotgun (WGS) entry which is preliminary data.</text>
</comment>
<proteinExistence type="predicted"/>
<dbReference type="EMBL" id="MU269353">
    <property type="protein sequence ID" value="KAH7902963.1"/>
    <property type="molecule type" value="Genomic_DNA"/>
</dbReference>
<dbReference type="Proteomes" id="UP000790377">
    <property type="component" value="Unassembled WGS sequence"/>
</dbReference>
<feature type="non-terminal residue" evidence="1">
    <location>
        <position position="85"/>
    </location>
</feature>
<protein>
    <submittedName>
        <fullName evidence="1">Uncharacterized protein</fullName>
    </submittedName>
</protein>
<sequence length="85" mass="9661">APYPHVVDAVVKQLELLRSASAPLTLTTIRGIVVATILKMAPEVFEKREKDGSQFRCSESFLRTFLHETLKWSERRATRSAHKIP</sequence>
<accession>A0ACB7ZQ61</accession>
<gene>
    <name evidence="1" type="ORF">BJ138DRAFT_971080</name>
</gene>
<evidence type="ECO:0000313" key="2">
    <source>
        <dbReference type="Proteomes" id="UP000790377"/>
    </source>
</evidence>